<dbReference type="Pfam" id="PF13041">
    <property type="entry name" value="PPR_2"/>
    <property type="match status" value="2"/>
</dbReference>
<dbReference type="Pfam" id="PF01535">
    <property type="entry name" value="PPR"/>
    <property type="match status" value="5"/>
</dbReference>
<dbReference type="FunFam" id="1.25.40.10:FF:000344">
    <property type="entry name" value="Pentatricopeptide repeat-containing protein"/>
    <property type="match status" value="1"/>
</dbReference>
<dbReference type="FunFam" id="1.25.40.10:FF:000144">
    <property type="entry name" value="Pentatricopeptide repeat-containing protein, mitochondrial"/>
    <property type="match status" value="1"/>
</dbReference>
<comment type="caution">
    <text evidence="4">The sequence shown here is derived from an EMBL/GenBank/DDBJ whole genome shotgun (WGS) entry which is preliminary data.</text>
</comment>
<feature type="repeat" description="PPR" evidence="2">
    <location>
        <begin position="312"/>
        <end position="346"/>
    </location>
</feature>
<dbReference type="InterPro" id="IPR032867">
    <property type="entry name" value="DYW_dom"/>
</dbReference>
<dbReference type="FunFam" id="1.25.40.10:FF:000073">
    <property type="entry name" value="Pentatricopeptide repeat-containing protein chloroplastic"/>
    <property type="match status" value="1"/>
</dbReference>
<reference evidence="4 5" key="1">
    <citation type="journal article" date="2017" name="Mol. Plant">
        <title>The Genome of Medicinal Plant Macleaya cordata Provides New Insights into Benzylisoquinoline Alkaloids Metabolism.</title>
        <authorList>
            <person name="Liu X."/>
            <person name="Liu Y."/>
            <person name="Huang P."/>
            <person name="Ma Y."/>
            <person name="Qing Z."/>
            <person name="Tang Q."/>
            <person name="Cao H."/>
            <person name="Cheng P."/>
            <person name="Zheng Y."/>
            <person name="Yuan Z."/>
            <person name="Zhou Y."/>
            <person name="Liu J."/>
            <person name="Tang Z."/>
            <person name="Zhuo Y."/>
            <person name="Zhang Y."/>
            <person name="Yu L."/>
            <person name="Huang J."/>
            <person name="Yang P."/>
            <person name="Peng Q."/>
            <person name="Zhang J."/>
            <person name="Jiang W."/>
            <person name="Zhang Z."/>
            <person name="Lin K."/>
            <person name="Ro D.K."/>
            <person name="Chen X."/>
            <person name="Xiong X."/>
            <person name="Shang Y."/>
            <person name="Huang S."/>
            <person name="Zeng J."/>
        </authorList>
    </citation>
    <scope>NUCLEOTIDE SEQUENCE [LARGE SCALE GENOMIC DNA]</scope>
    <source>
        <strain evidence="5">cv. BLH2017</strain>
        <tissue evidence="4">Root</tissue>
    </source>
</reference>
<dbReference type="PROSITE" id="PS51375">
    <property type="entry name" value="PPR"/>
    <property type="match status" value="5"/>
</dbReference>
<dbReference type="InterPro" id="IPR046960">
    <property type="entry name" value="PPR_At4g14850-like_plant"/>
</dbReference>
<dbReference type="GO" id="GO:0009451">
    <property type="term" value="P:RNA modification"/>
    <property type="evidence" value="ECO:0007669"/>
    <property type="project" value="InterPro"/>
</dbReference>
<keyword evidence="1" id="KW-0677">Repeat</keyword>
<evidence type="ECO:0000256" key="2">
    <source>
        <dbReference type="PROSITE-ProRule" id="PRU00708"/>
    </source>
</evidence>
<dbReference type="SUPFAM" id="SSF48452">
    <property type="entry name" value="TPR-like"/>
    <property type="match status" value="1"/>
</dbReference>
<dbReference type="OrthoDB" id="185373at2759"/>
<dbReference type="Pfam" id="PF20431">
    <property type="entry name" value="E_motif"/>
    <property type="match status" value="1"/>
</dbReference>
<dbReference type="GO" id="GO:0008270">
    <property type="term" value="F:zinc ion binding"/>
    <property type="evidence" value="ECO:0007669"/>
    <property type="project" value="InterPro"/>
</dbReference>
<organism evidence="4 5">
    <name type="scientific">Macleaya cordata</name>
    <name type="common">Five-seeded plume-poppy</name>
    <name type="synonym">Bocconia cordata</name>
    <dbReference type="NCBI Taxonomy" id="56857"/>
    <lineage>
        <taxon>Eukaryota</taxon>
        <taxon>Viridiplantae</taxon>
        <taxon>Streptophyta</taxon>
        <taxon>Embryophyta</taxon>
        <taxon>Tracheophyta</taxon>
        <taxon>Spermatophyta</taxon>
        <taxon>Magnoliopsida</taxon>
        <taxon>Ranunculales</taxon>
        <taxon>Papaveraceae</taxon>
        <taxon>Papaveroideae</taxon>
        <taxon>Macleaya</taxon>
    </lineage>
</organism>
<accession>A0A200QRU6</accession>
<dbReference type="NCBIfam" id="TIGR00756">
    <property type="entry name" value="PPR"/>
    <property type="match status" value="6"/>
</dbReference>
<evidence type="ECO:0000259" key="3">
    <source>
        <dbReference type="Pfam" id="PF14432"/>
    </source>
</evidence>
<proteinExistence type="predicted"/>
<dbReference type="InParanoid" id="A0A200QRU6"/>
<dbReference type="FunFam" id="1.25.40.10:FF:000366">
    <property type="entry name" value="Pentatricopeptide (PPR) repeat-containing protein"/>
    <property type="match status" value="1"/>
</dbReference>
<dbReference type="PANTHER" id="PTHR47926:SF347">
    <property type="entry name" value="PENTATRICOPEPTIDE REPEAT-CONTAINING PROTEIN"/>
    <property type="match status" value="1"/>
</dbReference>
<evidence type="ECO:0000256" key="1">
    <source>
        <dbReference type="ARBA" id="ARBA00022737"/>
    </source>
</evidence>
<dbReference type="Proteomes" id="UP000195402">
    <property type="component" value="Unassembled WGS sequence"/>
</dbReference>
<dbReference type="EMBL" id="MVGT01001192">
    <property type="protein sequence ID" value="OVA13152.1"/>
    <property type="molecule type" value="Genomic_DNA"/>
</dbReference>
<feature type="domain" description="DYW" evidence="3">
    <location>
        <begin position="628"/>
        <end position="720"/>
    </location>
</feature>
<sequence length="720" mass="81342">MNGALTHLKSFKPYKKVLSFNIHFRYFNTQFTESAFNHPPLTSIQCGSLLQSFTNSKSLQKGRQVHAYIISSGVLFSNTYLNTKLSAFYAICGSMREACMIFHEIVLKNSFLWNSMIRGYACNGFSVDSLVLYSEMLSFGQKADNFTYPFVLKACGDLLMVDIGRKIHCEVVILGFKSDVFVGNSLLAMYSKFGDMETATRLFDRMPVRDLTSWNTIISGYTRNQEPQKALSVLNFMGKIGVRPDCSTLVSVLPACADLMGLQLGKEIHSYVVRNNIAIFDIFVINTLIDMYCNCKFIVGARLLFEKMIRRDSVSWNSMISGYAYNGNAFESLRLFREMVLEGAITDEVTLISVLGACDQITALQFGMSVHAFLVRKGFTTYTIVGTALIDMYAKCGNLSCSVQVFDEMPEKNLVSWSAMVSGYGLHGKGREAIALFSEMKNKSIRPDEVTFTSVLSACSHAGLVDEGREIFDQMVREYSINPRVEHYSCMVDLLGRAGHLDEAYEFIRAMKIQPNFDVWAALLAACRAYRNVMLAEVAARNAFHLNPKGVGSYVLLSNIYALEKKWEDVERVRYMVRQMGLKKPPGCSFVELDKVVHQLLVGDKLHTQSKRIYAKLEELRCKLKEAGYTPDTSSVFYDVEEDVKEKMLWDHSERLAIAFALINTGPGTVIRITKNLRVCGDCHTVIKLISKLTGREIIMRDAHRFHHFRIGFCSCGDYW</sequence>
<feature type="repeat" description="PPR" evidence="2">
    <location>
        <begin position="448"/>
        <end position="478"/>
    </location>
</feature>
<protein>
    <submittedName>
        <fullName evidence="4">Pentatricopeptide repeat</fullName>
    </submittedName>
</protein>
<feature type="repeat" description="PPR" evidence="2">
    <location>
        <begin position="109"/>
        <end position="143"/>
    </location>
</feature>
<evidence type="ECO:0000313" key="5">
    <source>
        <dbReference type="Proteomes" id="UP000195402"/>
    </source>
</evidence>
<dbReference type="Gene3D" id="1.25.40.10">
    <property type="entry name" value="Tetratricopeptide repeat domain"/>
    <property type="match status" value="5"/>
</dbReference>
<dbReference type="Pfam" id="PF14432">
    <property type="entry name" value="DYW_deaminase"/>
    <property type="match status" value="1"/>
</dbReference>
<dbReference type="OMA" id="SAFYAIC"/>
<dbReference type="InterPro" id="IPR046848">
    <property type="entry name" value="E_motif"/>
</dbReference>
<keyword evidence="5" id="KW-1185">Reference proteome</keyword>
<dbReference type="PANTHER" id="PTHR47926">
    <property type="entry name" value="PENTATRICOPEPTIDE REPEAT-CONTAINING PROTEIN"/>
    <property type="match status" value="1"/>
</dbReference>
<dbReference type="GO" id="GO:0003723">
    <property type="term" value="F:RNA binding"/>
    <property type="evidence" value="ECO:0007669"/>
    <property type="project" value="InterPro"/>
</dbReference>
<dbReference type="InterPro" id="IPR002885">
    <property type="entry name" value="PPR_rpt"/>
</dbReference>
<evidence type="ECO:0000313" key="4">
    <source>
        <dbReference type="EMBL" id="OVA13152.1"/>
    </source>
</evidence>
<gene>
    <name evidence="4" type="ORF">BVC80_8917g14</name>
</gene>
<dbReference type="InterPro" id="IPR011990">
    <property type="entry name" value="TPR-like_helical_dom_sf"/>
</dbReference>
<feature type="repeat" description="PPR" evidence="2">
    <location>
        <begin position="413"/>
        <end position="447"/>
    </location>
</feature>
<name>A0A200QRU6_MACCD</name>
<dbReference type="AlphaFoldDB" id="A0A200QRU6"/>
<feature type="repeat" description="PPR" evidence="2">
    <location>
        <begin position="210"/>
        <end position="244"/>
    </location>
</feature>